<gene>
    <name evidence="1" type="ORF">MENTE1834_LOCUS37975</name>
</gene>
<dbReference type="EMBL" id="CAVMJV010000081">
    <property type="protein sequence ID" value="CAK5090203.1"/>
    <property type="molecule type" value="Genomic_DNA"/>
</dbReference>
<comment type="caution">
    <text evidence="1">The sequence shown here is derived from an EMBL/GenBank/DDBJ whole genome shotgun (WGS) entry which is preliminary data.</text>
</comment>
<protein>
    <submittedName>
        <fullName evidence="1">Uncharacterized protein</fullName>
    </submittedName>
</protein>
<name>A0ACB1AJF8_MELEN</name>
<reference evidence="1" key="1">
    <citation type="submission" date="2023-11" db="EMBL/GenBank/DDBJ databases">
        <authorList>
            <person name="Poullet M."/>
        </authorList>
    </citation>
    <scope>NUCLEOTIDE SEQUENCE</scope>
    <source>
        <strain evidence="1">E1834</strain>
    </source>
</reference>
<evidence type="ECO:0000313" key="1">
    <source>
        <dbReference type="EMBL" id="CAK5090203.1"/>
    </source>
</evidence>
<proteinExistence type="predicted"/>
<sequence length="54" mass="6331">MFVCLVGWLMVGVCVMVRNILSLKKNFFSQEYMTSLDLNDAFFFANFPPQYIQI</sequence>
<keyword evidence="2" id="KW-1185">Reference proteome</keyword>
<organism evidence="1 2">
    <name type="scientific">Meloidogyne enterolobii</name>
    <name type="common">Root-knot nematode worm</name>
    <name type="synonym">Meloidogyne mayaguensis</name>
    <dbReference type="NCBI Taxonomy" id="390850"/>
    <lineage>
        <taxon>Eukaryota</taxon>
        <taxon>Metazoa</taxon>
        <taxon>Ecdysozoa</taxon>
        <taxon>Nematoda</taxon>
        <taxon>Chromadorea</taxon>
        <taxon>Rhabditida</taxon>
        <taxon>Tylenchina</taxon>
        <taxon>Tylenchomorpha</taxon>
        <taxon>Tylenchoidea</taxon>
        <taxon>Meloidogynidae</taxon>
        <taxon>Meloidogyninae</taxon>
        <taxon>Meloidogyne</taxon>
    </lineage>
</organism>
<accession>A0ACB1AJF8</accession>
<dbReference type="Proteomes" id="UP001497535">
    <property type="component" value="Unassembled WGS sequence"/>
</dbReference>
<evidence type="ECO:0000313" key="2">
    <source>
        <dbReference type="Proteomes" id="UP001497535"/>
    </source>
</evidence>